<evidence type="ECO:0000259" key="4">
    <source>
        <dbReference type="Pfam" id="PF13891"/>
    </source>
</evidence>
<dbReference type="GO" id="GO:0005634">
    <property type="term" value="C:nucleus"/>
    <property type="evidence" value="ECO:0007669"/>
    <property type="project" value="UniProtKB-SubCell"/>
</dbReference>
<reference evidence="6 7" key="1">
    <citation type="submission" date="2025-04" db="UniProtKB">
        <authorList>
            <consortium name="RefSeq"/>
        </authorList>
    </citation>
    <scope>IDENTIFICATION</scope>
    <source>
        <tissue evidence="6 7">Whole body</tissue>
    </source>
</reference>
<dbReference type="AlphaFoldDB" id="A0A8B8GJU1"/>
<evidence type="ECO:0000313" key="6">
    <source>
        <dbReference type="RefSeq" id="XP_025422732.1"/>
    </source>
</evidence>
<evidence type="ECO:0000313" key="7">
    <source>
        <dbReference type="RefSeq" id="XP_025422733.1"/>
    </source>
</evidence>
<protein>
    <submittedName>
        <fullName evidence="6 7">INO80 complex subunit D-like</fullName>
    </submittedName>
</protein>
<gene>
    <name evidence="6 7" type="primary">LOC112692319</name>
</gene>
<dbReference type="Pfam" id="PF13891">
    <property type="entry name" value="zf-C3HC3H_KANSL2"/>
    <property type="match status" value="1"/>
</dbReference>
<dbReference type="RefSeq" id="XP_025422733.1">
    <property type="nucleotide sequence ID" value="XM_025566948.1"/>
</dbReference>
<feature type="region of interest" description="Disordered" evidence="3">
    <location>
        <begin position="408"/>
        <end position="451"/>
    </location>
</feature>
<name>A0A8B8GJU1_9HEMI</name>
<dbReference type="RefSeq" id="XP_025422732.1">
    <property type="nucleotide sequence ID" value="XM_025566947.1"/>
</dbReference>
<evidence type="ECO:0000256" key="2">
    <source>
        <dbReference type="ARBA" id="ARBA00023242"/>
    </source>
</evidence>
<dbReference type="GeneID" id="112692319"/>
<accession>A0A8B8GJU1</accession>
<comment type="subcellular location">
    <subcellularLocation>
        <location evidence="1">Nucleus</location>
    </subcellularLocation>
</comment>
<keyword evidence="5" id="KW-1185">Reference proteome</keyword>
<proteinExistence type="predicted"/>
<dbReference type="InterPro" id="IPR025927">
    <property type="entry name" value="Znf_KANL2-like"/>
</dbReference>
<evidence type="ECO:0000256" key="3">
    <source>
        <dbReference type="SAM" id="MobiDB-lite"/>
    </source>
</evidence>
<feature type="compositionally biased region" description="Basic residues" evidence="3">
    <location>
        <begin position="427"/>
        <end position="438"/>
    </location>
</feature>
<dbReference type="PANTHER" id="PTHR16198">
    <property type="match status" value="1"/>
</dbReference>
<dbReference type="PANTHER" id="PTHR16198:SF2">
    <property type="entry name" value="INO80 COMPLEX SUBUNIT D"/>
    <property type="match status" value="1"/>
</dbReference>
<keyword evidence="2" id="KW-0539">Nucleus</keyword>
<feature type="domain" description="KANL2-like probable zinc-finger" evidence="4">
    <location>
        <begin position="340"/>
        <end position="395"/>
    </location>
</feature>
<dbReference type="OrthoDB" id="10038011at2759"/>
<sequence>MQNVFSRDMFSMGPFDGGVKCNGHVQLPGRTTKKDRKGCKKEKIETVLKNRLITSPKSNKTPSLKSSKMNLKTKNQVIRQIISESEENMSLDSAVNKQNLKEDVKMFKELVYSSTSPTLPSIDVQEKVEDRLPTMTEVTPKKITAKKRNKNKAEKNGLSVNKIPDKIDPSCINDKNQLSCNVITIPPKRKYAKLTNWQKDCGTRHETLQRILKEFEKEAKLREDLYHFDLLSSDEDTDNPLNLEFEDAPYQRFWLPSDRIEPTDRDAKVKNLRSILRRRFHQLSNLPDNSPSPDLVLALTDAARHDTVLINNLICPESSSKSKLKRNDGIVTVQQKCCLEICPYPAIPCTRHCFRHILRNVDQLLFEHCSARTNQGRCTNAVFNVCNVQPLCFEHLYSKETVIQAEEIPATKSKPRKRPKNAPFNKLSKRNKKKKQLPKHPLEPPPYTEAIQPNTIEPITCTNELPQNINCDVTSLYSSVANPDIYLHPVGGNIINSEVEVGDEVLAGLDTVDLGSHASRLLEDHDDITSVFSQIPVDAFNDLFTIDKNGQYVPSREETEELERALEAVDMDVRSLERLSQSHMANILDPASLLADLPIPPFSSS</sequence>
<organism evidence="5 6">
    <name type="scientific">Sipha flava</name>
    <name type="common">yellow sugarcane aphid</name>
    <dbReference type="NCBI Taxonomy" id="143950"/>
    <lineage>
        <taxon>Eukaryota</taxon>
        <taxon>Metazoa</taxon>
        <taxon>Ecdysozoa</taxon>
        <taxon>Arthropoda</taxon>
        <taxon>Hexapoda</taxon>
        <taxon>Insecta</taxon>
        <taxon>Pterygota</taxon>
        <taxon>Neoptera</taxon>
        <taxon>Paraneoptera</taxon>
        <taxon>Hemiptera</taxon>
        <taxon>Sternorrhyncha</taxon>
        <taxon>Aphidomorpha</taxon>
        <taxon>Aphidoidea</taxon>
        <taxon>Aphididae</taxon>
        <taxon>Sipha</taxon>
    </lineage>
</organism>
<evidence type="ECO:0000313" key="5">
    <source>
        <dbReference type="Proteomes" id="UP000694846"/>
    </source>
</evidence>
<dbReference type="Proteomes" id="UP000694846">
    <property type="component" value="Unplaced"/>
</dbReference>
<evidence type="ECO:0000256" key="1">
    <source>
        <dbReference type="ARBA" id="ARBA00004123"/>
    </source>
</evidence>